<sequence>MTGATFILIYLNGGNEHLVTYAKKLLWFVPPGGSMWAA</sequence>
<proteinExistence type="predicted"/>
<protein>
    <submittedName>
        <fullName evidence="1">Uncharacterized protein</fullName>
    </submittedName>
</protein>
<evidence type="ECO:0000313" key="1">
    <source>
        <dbReference type="EMBL" id="CAE6748900.1"/>
    </source>
</evidence>
<evidence type="ECO:0000313" key="2">
    <source>
        <dbReference type="Proteomes" id="UP000675880"/>
    </source>
</evidence>
<dbReference type="EMBL" id="CAJNBJ010000016">
    <property type="protein sequence ID" value="CAE6748900.1"/>
    <property type="molecule type" value="Genomic_DNA"/>
</dbReference>
<accession>A0ABN7LGE8</accession>
<reference evidence="1 2" key="1">
    <citation type="submission" date="2021-02" db="EMBL/GenBank/DDBJ databases">
        <authorList>
            <person name="Han P."/>
        </authorList>
    </citation>
    <scope>NUCLEOTIDE SEQUENCE [LARGE SCALE GENOMIC DNA]</scope>
    <source>
        <strain evidence="1">Candidatus Nitrospira sp. ZN2</strain>
    </source>
</reference>
<comment type="caution">
    <text evidence="1">The sequence shown here is derived from an EMBL/GenBank/DDBJ whole genome shotgun (WGS) entry which is preliminary data.</text>
</comment>
<organism evidence="1 2">
    <name type="scientific">Nitrospira defluvii</name>
    <dbReference type="NCBI Taxonomy" id="330214"/>
    <lineage>
        <taxon>Bacteria</taxon>
        <taxon>Pseudomonadati</taxon>
        <taxon>Nitrospirota</taxon>
        <taxon>Nitrospiria</taxon>
        <taxon>Nitrospirales</taxon>
        <taxon>Nitrospiraceae</taxon>
        <taxon>Nitrospira</taxon>
    </lineage>
</organism>
<dbReference type="Proteomes" id="UP000675880">
    <property type="component" value="Unassembled WGS sequence"/>
</dbReference>
<name>A0ABN7LGE8_9BACT</name>
<keyword evidence="2" id="KW-1185">Reference proteome</keyword>
<gene>
    <name evidence="1" type="ORF">NSPZN2_30072</name>
</gene>